<comment type="caution">
    <text evidence="6">The sequence shown here is derived from an EMBL/GenBank/DDBJ whole genome shotgun (WGS) entry which is preliminary data.</text>
</comment>
<dbReference type="PANTHER" id="PTHR35897:SF1">
    <property type="entry name" value="METHYLTRANSFERASE AUSD"/>
    <property type="match status" value="1"/>
</dbReference>
<evidence type="ECO:0000313" key="6">
    <source>
        <dbReference type="EMBL" id="KAL0482472.1"/>
    </source>
</evidence>
<organism evidence="6 7">
    <name type="scientific">Acrasis kona</name>
    <dbReference type="NCBI Taxonomy" id="1008807"/>
    <lineage>
        <taxon>Eukaryota</taxon>
        <taxon>Discoba</taxon>
        <taxon>Heterolobosea</taxon>
        <taxon>Tetramitia</taxon>
        <taxon>Eutetramitia</taxon>
        <taxon>Acrasidae</taxon>
        <taxon>Acrasis</taxon>
    </lineage>
</organism>
<evidence type="ECO:0000256" key="4">
    <source>
        <dbReference type="ARBA" id="ARBA00038314"/>
    </source>
</evidence>
<dbReference type="AlphaFoldDB" id="A0AAW2YZL8"/>
<evidence type="ECO:0000256" key="2">
    <source>
        <dbReference type="ARBA" id="ARBA00022679"/>
    </source>
</evidence>
<comment type="pathway">
    <text evidence="1">Secondary metabolite biosynthesis.</text>
</comment>
<evidence type="ECO:0000313" key="7">
    <source>
        <dbReference type="Proteomes" id="UP001431209"/>
    </source>
</evidence>
<dbReference type="CDD" id="cd02440">
    <property type="entry name" value="AdoMet_MTases"/>
    <property type="match status" value="1"/>
</dbReference>
<gene>
    <name evidence="6" type="ORF">AKO1_013071</name>
</gene>
<dbReference type="PANTHER" id="PTHR35897">
    <property type="entry name" value="METHYLTRANSFERASE AUSD"/>
    <property type="match status" value="1"/>
</dbReference>
<name>A0AAW2YZL8_9EUKA</name>
<comment type="similarity">
    <text evidence="4">Belongs to the class I-like SAM-binding methyltransferase superfamily.</text>
</comment>
<dbReference type="Proteomes" id="UP001431209">
    <property type="component" value="Unassembled WGS sequence"/>
</dbReference>
<keyword evidence="6" id="KW-0489">Methyltransferase</keyword>
<keyword evidence="3" id="KW-0949">S-adenosyl-L-methionine</keyword>
<sequence length="283" mass="32067">MASIVKPEQSDYSCKNTDVDVNSLLTEEKLSFLHSYTKESDAVVLKNRIRSIREASRENYHVYGCIQNLRFLETKFDKHRLYHDMVVKLTTDRSTSILEVGCCFGTDVRKLLMDGVHKGQIVASDVTSAFWELGKELYQDEQIINQIRTIWGDFATLNIQDGIDIYKEGLVQTFDFVAAWAVLHVFSKHQCEDFLRNVYKTLKSGGVFVGLCALQENEGEWKMGDKISATPRYLHSMGSLAALLAEVGFINVSVKPFAFDDSHCIKKTLKQDISAGIFEAARQ</sequence>
<dbReference type="GO" id="GO:0032259">
    <property type="term" value="P:methylation"/>
    <property type="evidence" value="ECO:0007669"/>
    <property type="project" value="UniProtKB-KW"/>
</dbReference>
<evidence type="ECO:0000256" key="3">
    <source>
        <dbReference type="ARBA" id="ARBA00022691"/>
    </source>
</evidence>
<evidence type="ECO:0000259" key="5">
    <source>
        <dbReference type="Pfam" id="PF13649"/>
    </source>
</evidence>
<dbReference type="InterPro" id="IPR029063">
    <property type="entry name" value="SAM-dependent_MTases_sf"/>
</dbReference>
<dbReference type="Pfam" id="PF13649">
    <property type="entry name" value="Methyltransf_25"/>
    <property type="match status" value="1"/>
</dbReference>
<accession>A0AAW2YZL8</accession>
<evidence type="ECO:0000256" key="1">
    <source>
        <dbReference type="ARBA" id="ARBA00005179"/>
    </source>
</evidence>
<dbReference type="EMBL" id="JAOPGA020000858">
    <property type="protein sequence ID" value="KAL0482472.1"/>
    <property type="molecule type" value="Genomic_DNA"/>
</dbReference>
<dbReference type="SUPFAM" id="SSF53335">
    <property type="entry name" value="S-adenosyl-L-methionine-dependent methyltransferases"/>
    <property type="match status" value="1"/>
</dbReference>
<dbReference type="InterPro" id="IPR041698">
    <property type="entry name" value="Methyltransf_25"/>
</dbReference>
<feature type="domain" description="Methyltransferase" evidence="5">
    <location>
        <begin position="97"/>
        <end position="206"/>
    </location>
</feature>
<dbReference type="GO" id="GO:0008168">
    <property type="term" value="F:methyltransferase activity"/>
    <property type="evidence" value="ECO:0007669"/>
    <property type="project" value="UniProtKB-KW"/>
</dbReference>
<proteinExistence type="inferred from homology"/>
<dbReference type="Gene3D" id="3.40.50.150">
    <property type="entry name" value="Vaccinia Virus protein VP39"/>
    <property type="match status" value="1"/>
</dbReference>
<keyword evidence="7" id="KW-1185">Reference proteome</keyword>
<dbReference type="InterPro" id="IPR051654">
    <property type="entry name" value="Meroterpenoid_MTases"/>
</dbReference>
<keyword evidence="2" id="KW-0808">Transferase</keyword>
<protein>
    <submittedName>
        <fullName evidence="6">mRNA cap guanine-N7 methyltransferase</fullName>
    </submittedName>
</protein>
<reference evidence="6 7" key="1">
    <citation type="submission" date="2024-03" db="EMBL/GenBank/DDBJ databases">
        <title>The Acrasis kona genome and developmental transcriptomes reveal deep origins of eukaryotic multicellular pathways.</title>
        <authorList>
            <person name="Sheikh S."/>
            <person name="Fu C.-J."/>
            <person name="Brown M.W."/>
            <person name="Baldauf S.L."/>
        </authorList>
    </citation>
    <scope>NUCLEOTIDE SEQUENCE [LARGE SCALE GENOMIC DNA]</scope>
    <source>
        <strain evidence="6 7">ATCC MYA-3509</strain>
    </source>
</reference>